<evidence type="ECO:0000313" key="1">
    <source>
        <dbReference type="EMBL" id="KAK3584970.1"/>
    </source>
</evidence>
<dbReference type="EMBL" id="JAEAOA010000616">
    <property type="protein sequence ID" value="KAK3584970.1"/>
    <property type="molecule type" value="Genomic_DNA"/>
</dbReference>
<organism evidence="1 2">
    <name type="scientific">Potamilus streckersoni</name>
    <dbReference type="NCBI Taxonomy" id="2493646"/>
    <lineage>
        <taxon>Eukaryota</taxon>
        <taxon>Metazoa</taxon>
        <taxon>Spiralia</taxon>
        <taxon>Lophotrochozoa</taxon>
        <taxon>Mollusca</taxon>
        <taxon>Bivalvia</taxon>
        <taxon>Autobranchia</taxon>
        <taxon>Heteroconchia</taxon>
        <taxon>Palaeoheterodonta</taxon>
        <taxon>Unionida</taxon>
        <taxon>Unionoidea</taxon>
        <taxon>Unionidae</taxon>
        <taxon>Ambleminae</taxon>
        <taxon>Lampsilini</taxon>
        <taxon>Potamilus</taxon>
    </lineage>
</organism>
<gene>
    <name evidence="1" type="ORF">CHS0354_009661</name>
</gene>
<reference evidence="1" key="1">
    <citation type="journal article" date="2021" name="Genome Biol. Evol.">
        <title>A High-Quality Reference Genome for a Parasitic Bivalve with Doubly Uniparental Inheritance (Bivalvia: Unionida).</title>
        <authorList>
            <person name="Smith C.H."/>
        </authorList>
    </citation>
    <scope>NUCLEOTIDE SEQUENCE</scope>
    <source>
        <strain evidence="1">CHS0354</strain>
    </source>
</reference>
<protein>
    <submittedName>
        <fullName evidence="1">Uncharacterized protein</fullName>
    </submittedName>
</protein>
<reference evidence="1" key="2">
    <citation type="journal article" date="2021" name="Genome Biol. Evol.">
        <title>Developing a high-quality reference genome for a parasitic bivalve with doubly uniparental inheritance (Bivalvia: Unionida).</title>
        <authorList>
            <person name="Smith C.H."/>
        </authorList>
    </citation>
    <scope>NUCLEOTIDE SEQUENCE</scope>
    <source>
        <strain evidence="1">CHS0354</strain>
        <tissue evidence="1">Mantle</tissue>
    </source>
</reference>
<dbReference type="AlphaFoldDB" id="A0AAE0VQ76"/>
<comment type="caution">
    <text evidence="1">The sequence shown here is derived from an EMBL/GenBank/DDBJ whole genome shotgun (WGS) entry which is preliminary data.</text>
</comment>
<sequence length="62" mass="6897">MNEKGSWLRLRYDTVEFLQQSSSVLDMGTNPKPGEYEACAEGESATCYKGNISDLCSRLTSK</sequence>
<accession>A0AAE0VQ76</accession>
<proteinExistence type="predicted"/>
<reference evidence="1" key="3">
    <citation type="submission" date="2023-05" db="EMBL/GenBank/DDBJ databases">
        <authorList>
            <person name="Smith C.H."/>
        </authorList>
    </citation>
    <scope>NUCLEOTIDE SEQUENCE</scope>
    <source>
        <strain evidence="1">CHS0354</strain>
        <tissue evidence="1">Mantle</tissue>
    </source>
</reference>
<evidence type="ECO:0000313" key="2">
    <source>
        <dbReference type="Proteomes" id="UP001195483"/>
    </source>
</evidence>
<keyword evidence="2" id="KW-1185">Reference proteome</keyword>
<name>A0AAE0VQ76_9BIVA</name>
<dbReference type="Proteomes" id="UP001195483">
    <property type="component" value="Unassembled WGS sequence"/>
</dbReference>